<keyword evidence="2" id="KW-1185">Reference proteome</keyword>
<evidence type="ECO:0000313" key="1">
    <source>
        <dbReference type="EMBL" id="KAJ7427881.1"/>
    </source>
</evidence>
<comment type="caution">
    <text evidence="1">The sequence shown here is derived from an EMBL/GenBank/DDBJ whole genome shotgun (WGS) entry which is preliminary data.</text>
</comment>
<dbReference type="PANTHER" id="PTHR33332">
    <property type="entry name" value="REVERSE TRANSCRIPTASE DOMAIN-CONTAINING PROTEIN"/>
    <property type="match status" value="1"/>
</dbReference>
<accession>A0ABQ9DUD6</accession>
<proteinExistence type="predicted"/>
<protein>
    <recommendedName>
        <fullName evidence="3">Rna-directed dna polymerase from mobile element jockey-like</fullName>
    </recommendedName>
</protein>
<evidence type="ECO:0000313" key="2">
    <source>
        <dbReference type="Proteomes" id="UP001145742"/>
    </source>
</evidence>
<sequence>MERSNALHWVHANEEKEGGEEQQRINGRMGSEMALTYATMKINFLTSDTVQFCIVFSDGQANKKRCYGEEHSLINKEEPVENVKLKGSLACSGTEMVELKILGEARRVHSKLIALYLRRADLGFFKICLVGDLNEGIESIISKFADDTKLRGSVDLLEGRRALQRDLDRLERWADSNGMRLNKAKCWVLHFGHNNPMQCYRRGTEWVESSQAQRDLRVWIDRKLNINQQCAQVAKRASGILACIKNSVASKMREVTLPCTQHW</sequence>
<evidence type="ECO:0008006" key="3">
    <source>
        <dbReference type="Google" id="ProtNLM"/>
    </source>
</evidence>
<name>A0ABQ9DUD6_9PASS</name>
<dbReference type="Proteomes" id="UP001145742">
    <property type="component" value="Unassembled WGS sequence"/>
</dbReference>
<dbReference type="EMBL" id="WHWB01031796">
    <property type="protein sequence ID" value="KAJ7427881.1"/>
    <property type="molecule type" value="Genomic_DNA"/>
</dbReference>
<reference evidence="1" key="1">
    <citation type="submission" date="2019-10" db="EMBL/GenBank/DDBJ databases">
        <authorList>
            <person name="Soares A.E.R."/>
            <person name="Aleixo A."/>
            <person name="Schneider P."/>
            <person name="Miyaki C.Y."/>
            <person name="Schneider M.P."/>
            <person name="Mello C."/>
            <person name="Vasconcelos A.T.R."/>
        </authorList>
    </citation>
    <scope>NUCLEOTIDE SEQUENCE</scope>
    <source>
        <tissue evidence="1">Muscle</tissue>
    </source>
</reference>
<gene>
    <name evidence="1" type="ORF">WISP_03180</name>
</gene>
<organism evidence="1 2">
    <name type="scientific">Willisornis vidua</name>
    <name type="common">Xingu scale-backed antbird</name>
    <dbReference type="NCBI Taxonomy" id="1566151"/>
    <lineage>
        <taxon>Eukaryota</taxon>
        <taxon>Metazoa</taxon>
        <taxon>Chordata</taxon>
        <taxon>Craniata</taxon>
        <taxon>Vertebrata</taxon>
        <taxon>Euteleostomi</taxon>
        <taxon>Archelosauria</taxon>
        <taxon>Archosauria</taxon>
        <taxon>Dinosauria</taxon>
        <taxon>Saurischia</taxon>
        <taxon>Theropoda</taxon>
        <taxon>Coelurosauria</taxon>
        <taxon>Aves</taxon>
        <taxon>Neognathae</taxon>
        <taxon>Neoaves</taxon>
        <taxon>Telluraves</taxon>
        <taxon>Australaves</taxon>
        <taxon>Passeriformes</taxon>
        <taxon>Thamnophilidae</taxon>
        <taxon>Willisornis</taxon>
    </lineage>
</organism>